<dbReference type="InterPro" id="IPR011009">
    <property type="entry name" value="Kinase-like_dom_sf"/>
</dbReference>
<comment type="caution">
    <text evidence="3">The sequence shown here is derived from an EMBL/GenBank/DDBJ whole genome shotgun (WGS) entry which is preliminary data.</text>
</comment>
<feature type="region of interest" description="Disordered" evidence="1">
    <location>
        <begin position="1"/>
        <end position="29"/>
    </location>
</feature>
<dbReference type="InterPro" id="IPR002575">
    <property type="entry name" value="Aminoglycoside_PTrfase"/>
</dbReference>
<reference evidence="3 4" key="1">
    <citation type="submission" date="2019-12" db="EMBL/GenBank/DDBJ databases">
        <title>Whole genome sequencing of endophytic Actinobacterium Micromonospora sp. MPMI6T.</title>
        <authorList>
            <person name="Evv R."/>
            <person name="Podile A.R."/>
        </authorList>
    </citation>
    <scope>NUCLEOTIDE SEQUENCE [LARGE SCALE GENOMIC DNA]</scope>
    <source>
        <strain evidence="3 4">MPMI6</strain>
    </source>
</reference>
<dbReference type="Pfam" id="PF01636">
    <property type="entry name" value="APH"/>
    <property type="match status" value="2"/>
</dbReference>
<evidence type="ECO:0000313" key="3">
    <source>
        <dbReference type="EMBL" id="MBO4205258.1"/>
    </source>
</evidence>
<evidence type="ECO:0000256" key="1">
    <source>
        <dbReference type="SAM" id="MobiDB-lite"/>
    </source>
</evidence>
<feature type="domain" description="Aminoglycoside phosphotransferase" evidence="2">
    <location>
        <begin position="45"/>
        <end position="122"/>
    </location>
</feature>
<keyword evidence="4" id="KW-1185">Reference proteome</keyword>
<evidence type="ECO:0000313" key="4">
    <source>
        <dbReference type="Proteomes" id="UP000823521"/>
    </source>
</evidence>
<proteinExistence type="predicted"/>
<dbReference type="EMBL" id="WVUH01000019">
    <property type="protein sequence ID" value="MBO4205258.1"/>
    <property type="molecule type" value="Genomic_DNA"/>
</dbReference>
<sequence length="272" mass="29394">MHSQRPRALRHNGVVTGEQRLAGGNTGGAVRVGDTVRRVPGPWTPSVHALLRHLAAAGFRDAPRALGFDGQGREVLSYLPGEVVGTTRPWPAWVHSDEALGQVARWLRDLHAATTDFVPPPDAVWREGGTWRPGMVVGHNDAAPYNAAWSDGRLVGFFDWDFAAPVTPEWDLAFTAFAWVPLHARHVVAAEGFTAFADRPRRLRLFLDAYGWTGPTGPFVEVVRQRVTASADGIRRVAAAGDPAYRSMVAHGVDTTLDTAVAELADFPTGAG</sequence>
<protein>
    <submittedName>
        <fullName evidence="3">Phosphotransferase</fullName>
    </submittedName>
</protein>
<dbReference type="SUPFAM" id="SSF56112">
    <property type="entry name" value="Protein kinase-like (PK-like)"/>
    <property type="match status" value="1"/>
</dbReference>
<dbReference type="Gene3D" id="3.90.1200.10">
    <property type="match status" value="1"/>
</dbReference>
<feature type="domain" description="Aminoglycoside phosphotransferase" evidence="2">
    <location>
        <begin position="136"/>
        <end position="202"/>
    </location>
</feature>
<organism evidence="3 4">
    <name type="scientific">Micromonospora echinofusca</name>
    <dbReference type="NCBI Taxonomy" id="47858"/>
    <lineage>
        <taxon>Bacteria</taxon>
        <taxon>Bacillati</taxon>
        <taxon>Actinomycetota</taxon>
        <taxon>Actinomycetes</taxon>
        <taxon>Micromonosporales</taxon>
        <taxon>Micromonosporaceae</taxon>
        <taxon>Micromonospora</taxon>
    </lineage>
</organism>
<accession>A0ABS3VL92</accession>
<feature type="compositionally biased region" description="Basic residues" evidence="1">
    <location>
        <begin position="1"/>
        <end position="10"/>
    </location>
</feature>
<evidence type="ECO:0000259" key="2">
    <source>
        <dbReference type="Pfam" id="PF01636"/>
    </source>
</evidence>
<gene>
    <name evidence="3" type="ORF">GSF22_04420</name>
</gene>
<name>A0ABS3VL92_MICEH</name>
<dbReference type="Proteomes" id="UP000823521">
    <property type="component" value="Unassembled WGS sequence"/>
</dbReference>